<dbReference type="RefSeq" id="WP_157461402.1">
    <property type="nucleotide sequence ID" value="NZ_WQLB01000044.1"/>
</dbReference>
<dbReference type="EMBL" id="WQLB01000044">
    <property type="protein sequence ID" value="MVN89141.1"/>
    <property type="molecule type" value="Genomic_DNA"/>
</dbReference>
<keyword evidence="2" id="KW-1185">Reference proteome</keyword>
<dbReference type="PROSITE" id="PS51257">
    <property type="entry name" value="PROKAR_LIPOPROTEIN"/>
    <property type="match status" value="1"/>
</dbReference>
<name>A0A7C9LTK7_9DEIO</name>
<sequence>MMISRRMWGPWPSRALCPNGQTSSSSCSANAEFKEIVGPQGVVYLWWPVPGGKNEFSVTAFSPRTQRMTMKHRTFRTDEEERAIAYARGLATEILAGMDRAGLILDAPAQA</sequence>
<proteinExistence type="predicted"/>
<evidence type="ECO:0000313" key="1">
    <source>
        <dbReference type="EMBL" id="MVN89141.1"/>
    </source>
</evidence>
<organism evidence="1 2">
    <name type="scientific">Deinococcus arboris</name>
    <dbReference type="NCBI Taxonomy" id="2682977"/>
    <lineage>
        <taxon>Bacteria</taxon>
        <taxon>Thermotogati</taxon>
        <taxon>Deinococcota</taxon>
        <taxon>Deinococci</taxon>
        <taxon>Deinococcales</taxon>
        <taxon>Deinococcaceae</taxon>
        <taxon>Deinococcus</taxon>
    </lineage>
</organism>
<evidence type="ECO:0000313" key="2">
    <source>
        <dbReference type="Proteomes" id="UP000483286"/>
    </source>
</evidence>
<comment type="caution">
    <text evidence="1">The sequence shown here is derived from an EMBL/GenBank/DDBJ whole genome shotgun (WGS) entry which is preliminary data.</text>
</comment>
<dbReference type="Proteomes" id="UP000483286">
    <property type="component" value="Unassembled WGS sequence"/>
</dbReference>
<reference evidence="1 2" key="1">
    <citation type="submission" date="2019-12" db="EMBL/GenBank/DDBJ databases">
        <title>Deinococcus sp. HMF7620 Genome sequencing and assembly.</title>
        <authorList>
            <person name="Kang H."/>
            <person name="Kim H."/>
            <person name="Joh K."/>
        </authorList>
    </citation>
    <scope>NUCLEOTIDE SEQUENCE [LARGE SCALE GENOMIC DNA]</scope>
    <source>
        <strain evidence="1 2">HMF7620</strain>
    </source>
</reference>
<dbReference type="AlphaFoldDB" id="A0A7C9LTK7"/>
<protein>
    <submittedName>
        <fullName evidence="1">Uncharacterized protein</fullName>
    </submittedName>
</protein>
<gene>
    <name evidence="1" type="ORF">GO986_20595</name>
</gene>
<accession>A0A7C9LTK7</accession>